<dbReference type="PANTHER" id="PTHR30572">
    <property type="entry name" value="MEMBRANE COMPONENT OF TRANSPORTER-RELATED"/>
    <property type="match status" value="1"/>
</dbReference>
<evidence type="ECO:0000259" key="8">
    <source>
        <dbReference type="Pfam" id="PF12704"/>
    </source>
</evidence>
<feature type="domain" description="ABC3 transporter permease C-terminal" evidence="7">
    <location>
        <begin position="683"/>
        <end position="795"/>
    </location>
</feature>
<reference evidence="9 10" key="1">
    <citation type="submission" date="2022-04" db="EMBL/GenBank/DDBJ databases">
        <title>The arsenic-methylating capacity of Chitinophaga filiformis YT5 during chitin decomposition.</title>
        <authorList>
            <person name="Chen G."/>
            <person name="Liang Y."/>
        </authorList>
    </citation>
    <scope>NUCLEOTIDE SEQUENCE [LARGE SCALE GENOMIC DNA]</scope>
    <source>
        <strain evidence="9 10">YT5</strain>
    </source>
</reference>
<dbReference type="RefSeq" id="WP_247809324.1">
    <property type="nucleotide sequence ID" value="NZ_CP095855.1"/>
</dbReference>
<keyword evidence="10" id="KW-1185">Reference proteome</keyword>
<feature type="transmembrane region" description="Helical" evidence="6">
    <location>
        <begin position="341"/>
        <end position="364"/>
    </location>
</feature>
<organism evidence="9 10">
    <name type="scientific">Chitinophaga filiformis</name>
    <name type="common">Myxococcus filiformis</name>
    <name type="synonym">Flexibacter filiformis</name>
    <dbReference type="NCBI Taxonomy" id="104663"/>
    <lineage>
        <taxon>Bacteria</taxon>
        <taxon>Pseudomonadati</taxon>
        <taxon>Bacteroidota</taxon>
        <taxon>Chitinophagia</taxon>
        <taxon>Chitinophagales</taxon>
        <taxon>Chitinophagaceae</taxon>
        <taxon>Chitinophaga</taxon>
    </lineage>
</organism>
<comment type="subcellular location">
    <subcellularLocation>
        <location evidence="1">Cell membrane</location>
        <topology evidence="1">Multi-pass membrane protein</topology>
    </subcellularLocation>
</comment>
<feature type="transmembrane region" description="Helical" evidence="6">
    <location>
        <begin position="438"/>
        <end position="457"/>
    </location>
</feature>
<evidence type="ECO:0000313" key="9">
    <source>
        <dbReference type="EMBL" id="UPK67143.1"/>
    </source>
</evidence>
<dbReference type="InterPro" id="IPR003838">
    <property type="entry name" value="ABC3_permease_C"/>
</dbReference>
<proteinExistence type="predicted"/>
<keyword evidence="4 6" id="KW-1133">Transmembrane helix</keyword>
<feature type="transmembrane region" description="Helical" evidence="6">
    <location>
        <begin position="683"/>
        <end position="704"/>
    </location>
</feature>
<feature type="transmembrane region" description="Helical" evidence="6">
    <location>
        <begin position="294"/>
        <end position="317"/>
    </location>
</feature>
<evidence type="ECO:0000256" key="1">
    <source>
        <dbReference type="ARBA" id="ARBA00004651"/>
    </source>
</evidence>
<protein>
    <submittedName>
        <fullName evidence="9">ABC transporter permease</fullName>
    </submittedName>
</protein>
<dbReference type="PANTHER" id="PTHR30572:SF18">
    <property type="entry name" value="ABC-TYPE MACROLIDE FAMILY EXPORT SYSTEM PERMEASE COMPONENT 2"/>
    <property type="match status" value="1"/>
</dbReference>
<dbReference type="EMBL" id="CP095855">
    <property type="protein sequence ID" value="UPK67143.1"/>
    <property type="molecule type" value="Genomic_DNA"/>
</dbReference>
<evidence type="ECO:0000313" key="10">
    <source>
        <dbReference type="Proteomes" id="UP000830198"/>
    </source>
</evidence>
<evidence type="ECO:0000256" key="4">
    <source>
        <dbReference type="ARBA" id="ARBA00022989"/>
    </source>
</evidence>
<evidence type="ECO:0000256" key="2">
    <source>
        <dbReference type="ARBA" id="ARBA00022475"/>
    </source>
</evidence>
<dbReference type="InterPro" id="IPR025857">
    <property type="entry name" value="MacB_PCD"/>
</dbReference>
<name>A0ABY4HTM9_CHIFI</name>
<feature type="domain" description="ABC3 transporter permease C-terminal" evidence="7">
    <location>
        <begin position="300"/>
        <end position="415"/>
    </location>
</feature>
<sequence>MLHSYLKIALRNLWKNKIFTAINITGLALGMACALLIIFHVRQELDYDKAFSKADRMFRVTMLGRGEGAQNWAATAFPTGTAMQEEFPEVTAVVRFQRPYPYQVFSYTAPDGTLAKFEEKGGFFADPTVTDAFDLDFVAGNKATALAAPDNIIITEKMALKYFHGADPVGKVLQDDINGAPLRVTGVIREHTFPSHLQFDYLLSMATIHHYLSDEALANRTWNGFYTYVVLDKASSLQKVQSRLTDFTVKFYLPIGESREDIMADRLLALQPVTDIHLHSKLEKEMGPNSDITYVRIFSLAALFILLVAAVNFVNLYTTQAFGRMKEIGLRKVVGATKKQVIIQFLGESLITTLIATVLAVVIFKAAVPFYNNIALRPLYLPDILTASNLGIIALLVAFIGLLAGSYPAWSVGRFHPVTALKGRGTPGSTTNIVRKGLVIFQFVVSVFMIISTIVIYRQIRFFHNKDLGFDRAQLAGVTIYGPMWQRFGALINEIRQSPDIAGFSIVSTLPGDRFSSQSLRPMGADPNQAFNNTRVMWSDERLLSTLQIPLLQGRNFYNQMPAVKNKEFIVNESAVRTYQLQSPVGQQIILDGDTGAIVGVVKDFNFASLHSPVDPLVIKYDPYRANYLLLKIKPGRIQPALAFMEQKIKALTPSGTFTYTFIDDKLNQLYASENQMSTVFKAFAAFAIFISCMGLFGLSAYSAQLRIKEVSIRKVLGASSSYIAVLLSKDFVKLVFIAILLSCPMAWWAMERWLNGFAYRIPVSGWMFVAAGVFALVVAILTVSYQALKLALTNPVKYLKTD</sequence>
<evidence type="ECO:0000259" key="7">
    <source>
        <dbReference type="Pfam" id="PF02687"/>
    </source>
</evidence>
<evidence type="ECO:0000256" key="3">
    <source>
        <dbReference type="ARBA" id="ARBA00022692"/>
    </source>
</evidence>
<feature type="transmembrane region" description="Helical" evidence="6">
    <location>
        <begin position="384"/>
        <end position="404"/>
    </location>
</feature>
<feature type="domain" description="MacB-like periplasmic core" evidence="8">
    <location>
        <begin position="445"/>
        <end position="636"/>
    </location>
</feature>
<dbReference type="Pfam" id="PF02687">
    <property type="entry name" value="FtsX"/>
    <property type="match status" value="2"/>
</dbReference>
<feature type="transmembrane region" description="Helical" evidence="6">
    <location>
        <begin position="21"/>
        <end position="41"/>
    </location>
</feature>
<keyword evidence="3 6" id="KW-0812">Transmembrane</keyword>
<evidence type="ECO:0000256" key="6">
    <source>
        <dbReference type="SAM" id="Phobius"/>
    </source>
</evidence>
<feature type="domain" description="MacB-like periplasmic core" evidence="8">
    <location>
        <begin position="20"/>
        <end position="246"/>
    </location>
</feature>
<evidence type="ECO:0000256" key="5">
    <source>
        <dbReference type="ARBA" id="ARBA00023136"/>
    </source>
</evidence>
<dbReference type="PROSITE" id="PS51257">
    <property type="entry name" value="PROKAR_LIPOPROTEIN"/>
    <property type="match status" value="1"/>
</dbReference>
<keyword evidence="5 6" id="KW-0472">Membrane</keyword>
<dbReference type="Proteomes" id="UP000830198">
    <property type="component" value="Chromosome"/>
</dbReference>
<accession>A0ABY4HTM9</accession>
<gene>
    <name evidence="9" type="ORF">MYF79_19580</name>
</gene>
<dbReference type="InterPro" id="IPR050250">
    <property type="entry name" value="Macrolide_Exporter_MacB"/>
</dbReference>
<dbReference type="Pfam" id="PF12704">
    <property type="entry name" value="MacB_PCD"/>
    <property type="match status" value="2"/>
</dbReference>
<keyword evidence="2" id="KW-1003">Cell membrane</keyword>
<feature type="transmembrane region" description="Helical" evidence="6">
    <location>
        <begin position="766"/>
        <end position="789"/>
    </location>
</feature>
<feature type="transmembrane region" description="Helical" evidence="6">
    <location>
        <begin position="732"/>
        <end position="751"/>
    </location>
</feature>